<evidence type="ECO:0000313" key="3">
    <source>
        <dbReference type="EMBL" id="KAG0300202.1"/>
    </source>
</evidence>
<keyword evidence="2" id="KW-0472">Membrane</keyword>
<comment type="caution">
    <text evidence="3">The sequence shown here is derived from an EMBL/GenBank/DDBJ whole genome shotgun (WGS) entry which is preliminary data.</text>
</comment>
<feature type="non-terminal residue" evidence="3">
    <location>
        <position position="1"/>
    </location>
</feature>
<evidence type="ECO:0000313" key="4">
    <source>
        <dbReference type="Proteomes" id="UP000823405"/>
    </source>
</evidence>
<evidence type="ECO:0000256" key="1">
    <source>
        <dbReference type="SAM" id="MobiDB-lite"/>
    </source>
</evidence>
<accession>A0A9P6UHS3</accession>
<reference evidence="3" key="1">
    <citation type="journal article" date="2020" name="Fungal Divers.">
        <title>Resolving the Mortierellaceae phylogeny through synthesis of multi-gene phylogenetics and phylogenomics.</title>
        <authorList>
            <person name="Vandepol N."/>
            <person name="Liber J."/>
            <person name="Desiro A."/>
            <person name="Na H."/>
            <person name="Kennedy M."/>
            <person name="Barry K."/>
            <person name="Grigoriev I.V."/>
            <person name="Miller A.N."/>
            <person name="O'Donnell K."/>
            <person name="Stajich J.E."/>
            <person name="Bonito G."/>
        </authorList>
    </citation>
    <scope>NUCLEOTIDE SEQUENCE</scope>
    <source>
        <strain evidence="3">NVP60</strain>
    </source>
</reference>
<gene>
    <name evidence="3" type="ORF">BGZ97_003346</name>
</gene>
<keyword evidence="2" id="KW-0812">Transmembrane</keyword>
<feature type="region of interest" description="Disordered" evidence="1">
    <location>
        <begin position="92"/>
        <end position="113"/>
    </location>
</feature>
<dbReference type="EMBL" id="JAAAIN010001789">
    <property type="protein sequence ID" value="KAG0300202.1"/>
    <property type="molecule type" value="Genomic_DNA"/>
</dbReference>
<sequence>YYNAPFDCSTSDSWYWYPEFISDCHFGNAVFALSMIALTVVLIESRMTVAWGSLDRLGGAGAAGVDNVMILIPKLPQGYDSSQLEQHQKLKLMGHQNQGDKIDDDAPPSQQQFPGTFVSQAAQYEILQQQHQQELQIQQQQA</sequence>
<feature type="transmembrane region" description="Helical" evidence="2">
    <location>
        <begin position="20"/>
        <end position="43"/>
    </location>
</feature>
<evidence type="ECO:0000256" key="2">
    <source>
        <dbReference type="SAM" id="Phobius"/>
    </source>
</evidence>
<keyword evidence="4" id="KW-1185">Reference proteome</keyword>
<dbReference type="AlphaFoldDB" id="A0A9P6UHS3"/>
<name>A0A9P6UHS3_9FUNG</name>
<protein>
    <submittedName>
        <fullName evidence="3">Uncharacterized protein</fullName>
    </submittedName>
</protein>
<dbReference type="Proteomes" id="UP000823405">
    <property type="component" value="Unassembled WGS sequence"/>
</dbReference>
<keyword evidence="2" id="KW-1133">Transmembrane helix</keyword>
<dbReference type="OrthoDB" id="10541470at2759"/>
<organism evidence="3 4">
    <name type="scientific">Linnemannia gamsii</name>
    <dbReference type="NCBI Taxonomy" id="64522"/>
    <lineage>
        <taxon>Eukaryota</taxon>
        <taxon>Fungi</taxon>
        <taxon>Fungi incertae sedis</taxon>
        <taxon>Mucoromycota</taxon>
        <taxon>Mortierellomycotina</taxon>
        <taxon>Mortierellomycetes</taxon>
        <taxon>Mortierellales</taxon>
        <taxon>Mortierellaceae</taxon>
        <taxon>Linnemannia</taxon>
    </lineage>
</organism>
<proteinExistence type="predicted"/>